<keyword evidence="4" id="KW-1185">Reference proteome</keyword>
<sequence>MDHIERFEDLVTSIKANGVSNEYLFCKLFTYSLGGEAAYWLKQLPTRSLKTWEEAKKYFLCNFYDDARSEDLRNNISQFTQGPTEAFKAAWVLYQMALDSASNGNFNTRSPGEAEALIENLTSSNSTKNADFERQKQSGSFDGKQIAELKNTLDSVHNILVNKKSVQFAEEVETFEPADECEEEDVNYIGETGFQNQRYGNNQNRGGYNNFGQRNTFTNGHNSSGYAYKPQYHKPFQSNNNFIRTYGSSSYQAPHAQPEQNEMKAMLEQILEGQQKITVDFNGKIDVMYTNLNGKLEALNTHVKNLDTQVAQTAGAMKRQDGTLLGRTYANPRYQCNAITLRSGKELNLVLRRSLNAEKIAELEEIEAEFEDGIHATRNTTGLCRDSPVLIDEDKPVDVEESEVDKHEKSEDSNKSENLAKDKNEYVLVNTYTRIGHDAEAASKQKSEKQ</sequence>
<dbReference type="Proteomes" id="UP001558713">
    <property type="component" value="Unassembled WGS sequence"/>
</dbReference>
<protein>
    <recommendedName>
        <fullName evidence="2">Retrotransposon gag domain-containing protein</fullName>
    </recommendedName>
</protein>
<reference evidence="3 4" key="1">
    <citation type="submission" date="2024-04" db="EMBL/GenBank/DDBJ databases">
        <title>Genome assembly C_amara_ONT_v2.</title>
        <authorList>
            <person name="Yant L."/>
            <person name="Moore C."/>
            <person name="Slenker M."/>
        </authorList>
    </citation>
    <scope>NUCLEOTIDE SEQUENCE [LARGE SCALE GENOMIC DNA]</scope>
    <source>
        <tissue evidence="3">Leaf</tissue>
    </source>
</reference>
<dbReference type="InterPro" id="IPR005162">
    <property type="entry name" value="Retrotrans_gag_dom"/>
</dbReference>
<accession>A0ABD1B556</accession>
<evidence type="ECO:0000259" key="2">
    <source>
        <dbReference type="Pfam" id="PF03732"/>
    </source>
</evidence>
<dbReference type="PANTHER" id="PTHR33223">
    <property type="entry name" value="CCHC-TYPE DOMAIN-CONTAINING PROTEIN"/>
    <property type="match status" value="1"/>
</dbReference>
<organism evidence="3 4">
    <name type="scientific">Cardamine amara subsp. amara</name>
    <dbReference type="NCBI Taxonomy" id="228776"/>
    <lineage>
        <taxon>Eukaryota</taxon>
        <taxon>Viridiplantae</taxon>
        <taxon>Streptophyta</taxon>
        <taxon>Embryophyta</taxon>
        <taxon>Tracheophyta</taxon>
        <taxon>Spermatophyta</taxon>
        <taxon>Magnoliopsida</taxon>
        <taxon>eudicotyledons</taxon>
        <taxon>Gunneridae</taxon>
        <taxon>Pentapetalae</taxon>
        <taxon>rosids</taxon>
        <taxon>malvids</taxon>
        <taxon>Brassicales</taxon>
        <taxon>Brassicaceae</taxon>
        <taxon>Cardamineae</taxon>
        <taxon>Cardamine</taxon>
    </lineage>
</organism>
<dbReference type="Pfam" id="PF03732">
    <property type="entry name" value="Retrotrans_gag"/>
    <property type="match status" value="1"/>
</dbReference>
<dbReference type="EMBL" id="JBANAX010000332">
    <property type="protein sequence ID" value="KAL1213772.1"/>
    <property type="molecule type" value="Genomic_DNA"/>
</dbReference>
<evidence type="ECO:0000256" key="1">
    <source>
        <dbReference type="SAM" id="MobiDB-lite"/>
    </source>
</evidence>
<evidence type="ECO:0000313" key="4">
    <source>
        <dbReference type="Proteomes" id="UP001558713"/>
    </source>
</evidence>
<proteinExistence type="predicted"/>
<dbReference type="AlphaFoldDB" id="A0ABD1B556"/>
<evidence type="ECO:0000313" key="3">
    <source>
        <dbReference type="EMBL" id="KAL1213772.1"/>
    </source>
</evidence>
<dbReference type="PANTHER" id="PTHR33223:SF11">
    <property type="entry name" value="ELEMENT PROTEIN, PUTATIVE-RELATED"/>
    <property type="match status" value="1"/>
</dbReference>
<comment type="caution">
    <text evidence="3">The sequence shown here is derived from an EMBL/GenBank/DDBJ whole genome shotgun (WGS) entry which is preliminary data.</text>
</comment>
<feature type="domain" description="Retrotransposon gag" evidence="2">
    <location>
        <begin position="27"/>
        <end position="105"/>
    </location>
</feature>
<feature type="region of interest" description="Disordered" evidence="1">
    <location>
        <begin position="394"/>
        <end position="423"/>
    </location>
</feature>
<name>A0ABD1B556_CARAN</name>
<gene>
    <name evidence="3" type="ORF">V5N11_009953</name>
</gene>